<evidence type="ECO:0000256" key="2">
    <source>
        <dbReference type="ARBA" id="ARBA00022679"/>
    </source>
</evidence>
<evidence type="ECO:0000256" key="3">
    <source>
        <dbReference type="ARBA" id="ARBA00022741"/>
    </source>
</evidence>
<evidence type="ECO:0000256" key="5">
    <source>
        <dbReference type="ARBA" id="ARBA00022840"/>
    </source>
</evidence>
<evidence type="ECO:0000313" key="7">
    <source>
        <dbReference type="EMBL" id="SVC93255.1"/>
    </source>
</evidence>
<dbReference type="Pfam" id="PF00288">
    <property type="entry name" value="GHMP_kinases_N"/>
    <property type="match status" value="1"/>
</dbReference>
<keyword evidence="5" id="KW-0067">ATP-binding</keyword>
<accession>A0A382R7U6</accession>
<dbReference type="InterPro" id="IPR036554">
    <property type="entry name" value="GHMP_kinase_C_sf"/>
</dbReference>
<dbReference type="InterPro" id="IPR006204">
    <property type="entry name" value="GHMP_kinase_N_dom"/>
</dbReference>
<evidence type="ECO:0000256" key="1">
    <source>
        <dbReference type="ARBA" id="ARBA00022605"/>
    </source>
</evidence>
<evidence type="ECO:0000256" key="4">
    <source>
        <dbReference type="ARBA" id="ARBA00022777"/>
    </source>
</evidence>
<dbReference type="PANTHER" id="PTHR20861:SF1">
    <property type="entry name" value="HOMOSERINE KINASE"/>
    <property type="match status" value="1"/>
</dbReference>
<name>A0A382R7U6_9ZZZZ</name>
<dbReference type="GO" id="GO:0005524">
    <property type="term" value="F:ATP binding"/>
    <property type="evidence" value="ECO:0007669"/>
    <property type="project" value="UniProtKB-KW"/>
</dbReference>
<proteinExistence type="predicted"/>
<dbReference type="SUPFAM" id="SSF55060">
    <property type="entry name" value="GHMP Kinase, C-terminal domain"/>
    <property type="match status" value="1"/>
</dbReference>
<dbReference type="PANTHER" id="PTHR20861">
    <property type="entry name" value="HOMOSERINE/4-DIPHOSPHOCYTIDYL-2-C-METHYL-D-ERYTHRITOL KINASE"/>
    <property type="match status" value="1"/>
</dbReference>
<dbReference type="EMBL" id="UINC01119437">
    <property type="protein sequence ID" value="SVC93255.1"/>
    <property type="molecule type" value="Genomic_DNA"/>
</dbReference>
<keyword evidence="2" id="KW-0808">Transferase</keyword>
<sequence length="231" mass="24240">MAIEGWGDTVEARRSDSGVSISEIVSDYPIPKSPEANTASIATIEVLRELGNPGGVELRIKKGLPPGSGLGSSAASAAGGAFACNYLYGNKLTSQQLIDAATNAEESVSGRYADNTSAAILGSAVLVKSVSPVEIIRLGSINELKLIVVTPQIKVLTKEARATLPEKIALKDTVKAMANTSAVATAFLKDDYNLFVNSLEDVISEPIRKKLIPGYDRIKKAAIYSGADGFI</sequence>
<dbReference type="NCBIfam" id="NF002288">
    <property type="entry name" value="PRK01212.1-4"/>
    <property type="match status" value="1"/>
</dbReference>
<feature type="domain" description="GHMP kinase N-terminal" evidence="6">
    <location>
        <begin position="43"/>
        <end position="122"/>
    </location>
</feature>
<keyword evidence="1" id="KW-0028">Amino-acid biosynthesis</keyword>
<dbReference type="AlphaFoldDB" id="A0A382R7U6"/>
<protein>
    <recommendedName>
        <fullName evidence="6">GHMP kinase N-terminal domain-containing protein</fullName>
    </recommendedName>
</protein>
<dbReference type="PRINTS" id="PR00958">
    <property type="entry name" value="HOMSERKINASE"/>
</dbReference>
<dbReference type="GO" id="GO:0016301">
    <property type="term" value="F:kinase activity"/>
    <property type="evidence" value="ECO:0007669"/>
    <property type="project" value="UniProtKB-KW"/>
</dbReference>
<gene>
    <name evidence="7" type="ORF">METZ01_LOCUS346109</name>
</gene>
<keyword evidence="3" id="KW-0547">Nucleotide-binding</keyword>
<dbReference type="InterPro" id="IPR020568">
    <property type="entry name" value="Ribosomal_Su5_D2-typ_SF"/>
</dbReference>
<dbReference type="InterPro" id="IPR014721">
    <property type="entry name" value="Ribsml_uS5_D2-typ_fold_subgr"/>
</dbReference>
<dbReference type="PROSITE" id="PS00627">
    <property type="entry name" value="GHMP_KINASES_ATP"/>
    <property type="match status" value="1"/>
</dbReference>
<dbReference type="Gene3D" id="3.30.70.890">
    <property type="entry name" value="GHMP kinase, C-terminal domain"/>
    <property type="match status" value="1"/>
</dbReference>
<organism evidence="7">
    <name type="scientific">marine metagenome</name>
    <dbReference type="NCBI Taxonomy" id="408172"/>
    <lineage>
        <taxon>unclassified sequences</taxon>
        <taxon>metagenomes</taxon>
        <taxon>ecological metagenomes</taxon>
    </lineage>
</organism>
<keyword evidence="4" id="KW-0418">Kinase</keyword>
<dbReference type="InterPro" id="IPR006203">
    <property type="entry name" value="GHMP_knse_ATP-bd_CS"/>
</dbReference>
<evidence type="ECO:0000259" key="6">
    <source>
        <dbReference type="Pfam" id="PF00288"/>
    </source>
</evidence>
<dbReference type="Gene3D" id="3.30.230.10">
    <property type="match status" value="1"/>
</dbReference>
<dbReference type="GO" id="GO:0008652">
    <property type="term" value="P:amino acid biosynthetic process"/>
    <property type="evidence" value="ECO:0007669"/>
    <property type="project" value="UniProtKB-KW"/>
</dbReference>
<feature type="non-terminal residue" evidence="7">
    <location>
        <position position="231"/>
    </location>
</feature>
<reference evidence="7" key="1">
    <citation type="submission" date="2018-05" db="EMBL/GenBank/DDBJ databases">
        <authorList>
            <person name="Lanie J.A."/>
            <person name="Ng W.-L."/>
            <person name="Kazmierczak K.M."/>
            <person name="Andrzejewski T.M."/>
            <person name="Davidsen T.M."/>
            <person name="Wayne K.J."/>
            <person name="Tettelin H."/>
            <person name="Glass J.I."/>
            <person name="Rusch D."/>
            <person name="Podicherti R."/>
            <person name="Tsui H.-C.T."/>
            <person name="Winkler M.E."/>
        </authorList>
    </citation>
    <scope>NUCLEOTIDE SEQUENCE</scope>
</reference>
<dbReference type="SUPFAM" id="SSF54211">
    <property type="entry name" value="Ribosomal protein S5 domain 2-like"/>
    <property type="match status" value="1"/>
</dbReference>